<sequence>MADPHKREIKARQKARGETYMQARRRLDEADPAPRHTVAAVGYLFDTSLPCTPTHTPPPGEVTTSEEVLAALVANSAVRLTREETGEVYPAYARAAVLPTDPTPGADNAPAGWYSADVIVLMGARRPWSAEQEPDEVQTDAYRAARNAVLRMWPIPEEWTPAALPLDFAQMFRRWTDADMPDLLRSVVARAVTVGGDRGLDPYAV</sequence>
<reference evidence="3" key="1">
    <citation type="journal article" date="2019" name="Int. J. Syst. Evol. Microbiol.">
        <title>The Global Catalogue of Microorganisms (GCM) 10K type strain sequencing project: providing services to taxonomists for standard genome sequencing and annotation.</title>
        <authorList>
            <consortium name="The Broad Institute Genomics Platform"/>
            <consortium name="The Broad Institute Genome Sequencing Center for Infectious Disease"/>
            <person name="Wu L."/>
            <person name="Ma J."/>
        </authorList>
    </citation>
    <scope>NUCLEOTIDE SEQUENCE [LARGE SCALE GENOMIC DNA]</scope>
    <source>
        <strain evidence="3">JCM 17986</strain>
    </source>
</reference>
<accession>A0ABP9H476</accession>
<evidence type="ECO:0000313" key="3">
    <source>
        <dbReference type="Proteomes" id="UP001500466"/>
    </source>
</evidence>
<dbReference type="Proteomes" id="UP001500466">
    <property type="component" value="Unassembled WGS sequence"/>
</dbReference>
<evidence type="ECO:0000256" key="1">
    <source>
        <dbReference type="SAM" id="MobiDB-lite"/>
    </source>
</evidence>
<organism evidence="2 3">
    <name type="scientific">Yinghuangia aomiensis</name>
    <dbReference type="NCBI Taxonomy" id="676205"/>
    <lineage>
        <taxon>Bacteria</taxon>
        <taxon>Bacillati</taxon>
        <taxon>Actinomycetota</taxon>
        <taxon>Actinomycetes</taxon>
        <taxon>Kitasatosporales</taxon>
        <taxon>Streptomycetaceae</taxon>
        <taxon>Yinghuangia</taxon>
    </lineage>
</organism>
<name>A0ABP9H476_9ACTN</name>
<evidence type="ECO:0000313" key="2">
    <source>
        <dbReference type="EMBL" id="GAA4960921.1"/>
    </source>
</evidence>
<feature type="region of interest" description="Disordered" evidence="1">
    <location>
        <begin position="1"/>
        <end position="33"/>
    </location>
</feature>
<dbReference type="EMBL" id="BAABHS010000007">
    <property type="protein sequence ID" value="GAA4960921.1"/>
    <property type="molecule type" value="Genomic_DNA"/>
</dbReference>
<protein>
    <submittedName>
        <fullName evidence="2">Uncharacterized protein</fullName>
    </submittedName>
</protein>
<proteinExistence type="predicted"/>
<comment type="caution">
    <text evidence="2">The sequence shown here is derived from an EMBL/GenBank/DDBJ whole genome shotgun (WGS) entry which is preliminary data.</text>
</comment>
<gene>
    <name evidence="2" type="ORF">GCM10023205_25380</name>
</gene>
<keyword evidence="3" id="KW-1185">Reference proteome</keyword>
<dbReference type="RefSeq" id="WP_345675501.1">
    <property type="nucleotide sequence ID" value="NZ_BAABHS010000007.1"/>
</dbReference>